<keyword evidence="1" id="KW-0436">Ligase</keyword>
<dbReference type="InterPro" id="IPR009097">
    <property type="entry name" value="Cyclic_Pdiesterase"/>
</dbReference>
<dbReference type="PANTHER" id="PTHR36039">
    <property type="match status" value="1"/>
</dbReference>
<dbReference type="GeneID" id="75051453"/>
<dbReference type="GO" id="GO:0016874">
    <property type="term" value="F:ligase activity"/>
    <property type="evidence" value="ECO:0007669"/>
    <property type="project" value="UniProtKB-KW"/>
</dbReference>
<protein>
    <submittedName>
        <fullName evidence="1">2'-5' RNA ligase family protein</fullName>
    </submittedName>
</protein>
<reference evidence="1 2" key="1">
    <citation type="submission" date="2019-04" db="EMBL/GenBank/DDBJ databases">
        <authorList>
            <person name="Schori C."/>
            <person name="Ahrens C."/>
        </authorList>
    </citation>
    <scope>NUCLEOTIDE SEQUENCE [LARGE SCALE GENOMIC DNA]</scope>
    <source>
        <strain evidence="1 2">DSM 2950</strain>
    </source>
</reference>
<accession>A0A7G5MW91</accession>
<organism evidence="1 2">
    <name type="scientific">Blautia producta</name>
    <dbReference type="NCBI Taxonomy" id="33035"/>
    <lineage>
        <taxon>Bacteria</taxon>
        <taxon>Bacillati</taxon>
        <taxon>Bacillota</taxon>
        <taxon>Clostridia</taxon>
        <taxon>Lachnospirales</taxon>
        <taxon>Lachnospiraceae</taxon>
        <taxon>Blautia</taxon>
    </lineage>
</organism>
<dbReference type="Pfam" id="PF13563">
    <property type="entry name" value="2_5_RNA_ligase2"/>
    <property type="match status" value="1"/>
</dbReference>
<dbReference type="Gene3D" id="3.90.1140.10">
    <property type="entry name" value="Cyclic phosphodiesterase"/>
    <property type="match status" value="1"/>
</dbReference>
<dbReference type="Proteomes" id="UP000515789">
    <property type="component" value="Chromosome"/>
</dbReference>
<evidence type="ECO:0000313" key="2">
    <source>
        <dbReference type="Proteomes" id="UP000515789"/>
    </source>
</evidence>
<sequence>MQYAIELYYDEDTENKLFQLSEGIADKKISTKFLEWKTRPHLTLACFNDVDELLCIEKIKKFAESHKVMPAYIGSIGMFNDTKTIFVSPVMNSGMYQFQRELHDSLKNFDTNGWEWYHPDHWVPHCTIALTKEDDDEAFFQASNYILHEFKKMWGKFVSIGLVKITFPVEEIFTAGLSL</sequence>
<proteinExistence type="predicted"/>
<name>A0A7G5MW91_9FIRM</name>
<dbReference type="AlphaFoldDB" id="A0A7G5MW91"/>
<dbReference type="RefSeq" id="WP_018594330.1">
    <property type="nucleotide sequence ID" value="NZ_AP031416.1"/>
</dbReference>
<dbReference type="EMBL" id="CP039126">
    <property type="protein sequence ID" value="QMW78884.1"/>
    <property type="molecule type" value="Genomic_DNA"/>
</dbReference>
<gene>
    <name evidence="1" type="ORF">E5259_15540</name>
</gene>
<dbReference type="SUPFAM" id="SSF55144">
    <property type="entry name" value="LigT-like"/>
    <property type="match status" value="1"/>
</dbReference>
<dbReference type="PANTHER" id="PTHR36039:SF2">
    <property type="entry name" value="RNA LIGASE_CYCLIC NUCLEOTIDE PHOSPHODIESTERASE FAMILY PROTEIN"/>
    <property type="match status" value="1"/>
</dbReference>
<evidence type="ECO:0000313" key="1">
    <source>
        <dbReference type="EMBL" id="QMW78884.1"/>
    </source>
</evidence>